<keyword evidence="2" id="KW-1185">Reference proteome</keyword>
<proteinExistence type="predicted"/>
<accession>A0A4D6L6Q3</accession>
<organism evidence="1 2">
    <name type="scientific">Vigna unguiculata</name>
    <name type="common">Cowpea</name>
    <dbReference type="NCBI Taxonomy" id="3917"/>
    <lineage>
        <taxon>Eukaryota</taxon>
        <taxon>Viridiplantae</taxon>
        <taxon>Streptophyta</taxon>
        <taxon>Embryophyta</taxon>
        <taxon>Tracheophyta</taxon>
        <taxon>Spermatophyta</taxon>
        <taxon>Magnoliopsida</taxon>
        <taxon>eudicotyledons</taxon>
        <taxon>Gunneridae</taxon>
        <taxon>Pentapetalae</taxon>
        <taxon>rosids</taxon>
        <taxon>fabids</taxon>
        <taxon>Fabales</taxon>
        <taxon>Fabaceae</taxon>
        <taxon>Papilionoideae</taxon>
        <taxon>50 kb inversion clade</taxon>
        <taxon>NPAAA clade</taxon>
        <taxon>indigoferoid/millettioid clade</taxon>
        <taxon>Phaseoleae</taxon>
        <taxon>Vigna</taxon>
    </lineage>
</organism>
<evidence type="ECO:0000313" key="2">
    <source>
        <dbReference type="Proteomes" id="UP000501690"/>
    </source>
</evidence>
<dbReference type="Proteomes" id="UP000501690">
    <property type="component" value="Linkage Group LG2"/>
</dbReference>
<reference evidence="1 2" key="1">
    <citation type="submission" date="2019-04" db="EMBL/GenBank/DDBJ databases">
        <title>An improved genome assembly and genetic linkage map for asparagus bean, Vigna unguiculata ssp. sesquipedialis.</title>
        <authorList>
            <person name="Xia Q."/>
            <person name="Zhang R."/>
            <person name="Dong Y."/>
        </authorList>
    </citation>
    <scope>NUCLEOTIDE SEQUENCE [LARGE SCALE GENOMIC DNA]</scope>
    <source>
        <tissue evidence="1">Leaf</tissue>
    </source>
</reference>
<dbReference type="EMBL" id="CP039346">
    <property type="protein sequence ID" value="QCD84178.1"/>
    <property type="molecule type" value="Genomic_DNA"/>
</dbReference>
<dbReference type="AlphaFoldDB" id="A0A4D6L6Q3"/>
<name>A0A4D6L6Q3_VIGUN</name>
<gene>
    <name evidence="1" type="ORF">DEO72_LG2g4528</name>
</gene>
<protein>
    <submittedName>
        <fullName evidence="1">Uncharacterized protein</fullName>
    </submittedName>
</protein>
<evidence type="ECO:0000313" key="1">
    <source>
        <dbReference type="EMBL" id="QCD84178.1"/>
    </source>
</evidence>
<sequence>MPAPPIPIPILVAASGAATIFDGVPEGLPVRIDALGDLGEVVQHGIPTAFGAAAVVGGEAAAGREGR</sequence>